<dbReference type="Gene3D" id="1.10.10.10">
    <property type="entry name" value="Winged helix-like DNA-binding domain superfamily/Winged helix DNA-binding domain"/>
    <property type="match status" value="1"/>
</dbReference>
<evidence type="ECO:0000256" key="1">
    <source>
        <dbReference type="SAM" id="MobiDB-lite"/>
    </source>
</evidence>
<dbReference type="Proteomes" id="UP001445335">
    <property type="component" value="Unassembled WGS sequence"/>
</dbReference>
<feature type="region of interest" description="Disordered" evidence="1">
    <location>
        <begin position="680"/>
        <end position="699"/>
    </location>
</feature>
<evidence type="ECO:0000313" key="2">
    <source>
        <dbReference type="EMBL" id="KAK9845829.1"/>
    </source>
</evidence>
<feature type="compositionally biased region" description="Gly residues" evidence="1">
    <location>
        <begin position="358"/>
        <end position="373"/>
    </location>
</feature>
<organism evidence="2 3">
    <name type="scientific">Elliptochloris bilobata</name>
    <dbReference type="NCBI Taxonomy" id="381761"/>
    <lineage>
        <taxon>Eukaryota</taxon>
        <taxon>Viridiplantae</taxon>
        <taxon>Chlorophyta</taxon>
        <taxon>core chlorophytes</taxon>
        <taxon>Trebouxiophyceae</taxon>
        <taxon>Trebouxiophyceae incertae sedis</taxon>
        <taxon>Elliptochloris clade</taxon>
        <taxon>Elliptochloris</taxon>
    </lineage>
</organism>
<comment type="caution">
    <text evidence="2">The sequence shown here is derived from an EMBL/GenBank/DDBJ whole genome shotgun (WGS) entry which is preliminary data.</text>
</comment>
<protein>
    <recommendedName>
        <fullName evidence="4">HTH OST-type domain-containing protein</fullName>
    </recommendedName>
</protein>
<feature type="compositionally biased region" description="Gly residues" evidence="1">
    <location>
        <begin position="382"/>
        <end position="392"/>
    </location>
</feature>
<feature type="region of interest" description="Disordered" evidence="1">
    <location>
        <begin position="1"/>
        <end position="29"/>
    </location>
</feature>
<feature type="compositionally biased region" description="Pro residues" evidence="1">
    <location>
        <begin position="17"/>
        <end position="27"/>
    </location>
</feature>
<accession>A0AAW1SIP0</accession>
<dbReference type="InterPro" id="IPR036388">
    <property type="entry name" value="WH-like_DNA-bd_sf"/>
</dbReference>
<dbReference type="EMBL" id="JALJOU010000002">
    <property type="protein sequence ID" value="KAK9845829.1"/>
    <property type="molecule type" value="Genomic_DNA"/>
</dbReference>
<gene>
    <name evidence="2" type="ORF">WJX81_003734</name>
</gene>
<sequence>MDLQGVATSQGGSRPVNMPPPACPPGPLEHQASEIKVVEVDAFCSVQDMIHAAIASYGAQASLREIYRACEKRGRIAYKRSGGSRFITHNDHWKSQIRHALYTGDRFVRAAEGADSWMVAKAFARVVPASTKVLVRTDAGAGAVNGGLAPSGGGGGVGGAAAGSGGGGGAHRMTRSKQNLGPPPLALSPRRKRSRPARQVARLKGSAAAANGDAADDDEDDEQEDGTGDGRASGDLRGWRSSATEEDENAGGPALDSVASGAGYHSSPFFRSGRGDDGVAATHCPEGVDESSHPERLPLRSSRGGGPAYKRRSLLAAAEAEREPAHSSMALSHAGAALGVPPAGPIGRIRTRWASARGGSGGGGGGARMGGLAWGPRTTGPPGEGGHGGTMSGGEAEEVGLPIARARSAEAESPPTTQLYALRSRACPHRSPPGFGAHPDPAAAAAAEHAASAELGPIKSRLKAAAKAAAAAEAASAARAARDESCSAPSADGGTGTGDGTSGGGSGSGAATAQGDALRPRRRPAVVAAARPGPDSPFGPRGGGTPPLDTRKRGRGRGLKLIDQVTRCPTHGAAASGSLPPPPTPSATAPRAPGPTSCSTTPAATPSLTPPPAATAAVQGAASSAAAAAQAGALLAFGEALSDDGAEGADESDDGGARRMLRSHAAAAVAAAAAAAAAVGASGLSDANHKQAVVQGPPSQGFLVPTSKAVGGAPAAALLVDTRQRAKKP</sequence>
<feature type="region of interest" description="Disordered" evidence="1">
    <location>
        <begin position="149"/>
        <end position="309"/>
    </location>
</feature>
<reference evidence="2 3" key="1">
    <citation type="journal article" date="2024" name="Nat. Commun.">
        <title>Phylogenomics reveals the evolutionary origins of lichenization in chlorophyte algae.</title>
        <authorList>
            <person name="Puginier C."/>
            <person name="Libourel C."/>
            <person name="Otte J."/>
            <person name="Skaloud P."/>
            <person name="Haon M."/>
            <person name="Grisel S."/>
            <person name="Petersen M."/>
            <person name="Berrin J.G."/>
            <person name="Delaux P.M."/>
            <person name="Dal Grande F."/>
            <person name="Keller J."/>
        </authorList>
    </citation>
    <scope>NUCLEOTIDE SEQUENCE [LARGE SCALE GENOMIC DNA]</scope>
    <source>
        <strain evidence="2 3">SAG 245.80</strain>
    </source>
</reference>
<keyword evidence="3" id="KW-1185">Reference proteome</keyword>
<feature type="compositionally biased region" description="Polar residues" evidence="1">
    <location>
        <begin position="1"/>
        <end position="12"/>
    </location>
</feature>
<dbReference type="AlphaFoldDB" id="A0AAW1SIP0"/>
<feature type="region of interest" description="Disordered" evidence="1">
    <location>
        <begin position="354"/>
        <end position="622"/>
    </location>
</feature>
<name>A0AAW1SIP0_9CHLO</name>
<feature type="compositionally biased region" description="Gly residues" evidence="1">
    <location>
        <begin position="149"/>
        <end position="170"/>
    </location>
</feature>
<feature type="region of interest" description="Disordered" evidence="1">
    <location>
        <begin position="643"/>
        <end position="664"/>
    </location>
</feature>
<feature type="compositionally biased region" description="Gly residues" evidence="1">
    <location>
        <begin position="493"/>
        <end position="508"/>
    </location>
</feature>
<feature type="compositionally biased region" description="Low complexity" evidence="1">
    <location>
        <begin position="465"/>
        <end position="479"/>
    </location>
</feature>
<feature type="compositionally biased region" description="Acidic residues" evidence="1">
    <location>
        <begin position="214"/>
        <end position="227"/>
    </location>
</feature>
<feature type="compositionally biased region" description="Low complexity" evidence="1">
    <location>
        <begin position="586"/>
        <end position="607"/>
    </location>
</feature>
<evidence type="ECO:0008006" key="4">
    <source>
        <dbReference type="Google" id="ProtNLM"/>
    </source>
</evidence>
<feature type="compositionally biased region" description="Low complexity" evidence="1">
    <location>
        <begin position="437"/>
        <end position="454"/>
    </location>
</feature>
<proteinExistence type="predicted"/>
<evidence type="ECO:0000313" key="3">
    <source>
        <dbReference type="Proteomes" id="UP001445335"/>
    </source>
</evidence>
<feature type="compositionally biased region" description="Acidic residues" evidence="1">
    <location>
        <begin position="643"/>
        <end position="654"/>
    </location>
</feature>